<keyword evidence="2" id="KW-0678">Repressor</keyword>
<feature type="compositionally biased region" description="Acidic residues" evidence="8">
    <location>
        <begin position="240"/>
        <end position="250"/>
    </location>
</feature>
<dbReference type="AlphaFoldDB" id="A0A2J8W7A5"/>
<dbReference type="FunFam" id="4.10.280.10:FF:000014">
    <property type="entry name" value="Max dimerization protein 1"/>
    <property type="match status" value="1"/>
</dbReference>
<dbReference type="SUPFAM" id="SSF47459">
    <property type="entry name" value="HLH, helix-loop-helix DNA-binding domain"/>
    <property type="match status" value="1"/>
</dbReference>
<evidence type="ECO:0000256" key="7">
    <source>
        <dbReference type="SAM" id="Coils"/>
    </source>
</evidence>
<keyword evidence="6" id="KW-0539">Nucleus</keyword>
<evidence type="ECO:0000313" key="11">
    <source>
        <dbReference type="Ensembl" id="ENSPPYP00000041528.1"/>
    </source>
</evidence>
<evidence type="ECO:0000313" key="12">
    <source>
        <dbReference type="Proteomes" id="UP000001595"/>
    </source>
</evidence>
<evidence type="ECO:0000259" key="9">
    <source>
        <dbReference type="PROSITE" id="PS50888"/>
    </source>
</evidence>
<evidence type="ECO:0000256" key="8">
    <source>
        <dbReference type="SAM" id="MobiDB-lite"/>
    </source>
</evidence>
<dbReference type="InterPro" id="IPR036638">
    <property type="entry name" value="HLH_DNA-bd_sf"/>
</dbReference>
<keyword evidence="5" id="KW-0804">Transcription</keyword>
<dbReference type="PANTHER" id="PTHR11969">
    <property type="entry name" value="MAX DIMERIZATION, MAD"/>
    <property type="match status" value="1"/>
</dbReference>
<dbReference type="CTD" id="4601"/>
<dbReference type="EMBL" id="NDHI03003398">
    <property type="protein sequence ID" value="PNJ65631.1"/>
    <property type="molecule type" value="Genomic_DNA"/>
</dbReference>
<proteinExistence type="predicted"/>
<name>A0A2J8W7A5_PONAB</name>
<evidence type="ECO:0000256" key="1">
    <source>
        <dbReference type="ARBA" id="ARBA00004123"/>
    </source>
</evidence>
<dbReference type="PROSITE" id="PS50888">
    <property type="entry name" value="BHLH"/>
    <property type="match status" value="1"/>
</dbReference>
<feature type="compositionally biased region" description="Polar residues" evidence="8">
    <location>
        <begin position="124"/>
        <end position="137"/>
    </location>
</feature>
<feature type="compositionally biased region" description="Polar residues" evidence="8">
    <location>
        <begin position="283"/>
        <end position="295"/>
    </location>
</feature>
<dbReference type="OrthoDB" id="5920083at2759"/>
<dbReference type="GO" id="GO:0005654">
    <property type="term" value="C:nucleoplasm"/>
    <property type="evidence" value="ECO:0007669"/>
    <property type="project" value="Ensembl"/>
</dbReference>
<dbReference type="SMART" id="SM00353">
    <property type="entry name" value="HLH"/>
    <property type="match status" value="1"/>
</dbReference>
<gene>
    <name evidence="11" type="primary">MXI1</name>
    <name evidence="10" type="ORF">CR201_G0012880</name>
</gene>
<protein>
    <submittedName>
        <fullName evidence="11">MAX interactor 1, dimerization protein</fullName>
    </submittedName>
    <submittedName>
        <fullName evidence="10">MXI1 isoform 1</fullName>
    </submittedName>
</protein>
<evidence type="ECO:0000256" key="2">
    <source>
        <dbReference type="ARBA" id="ARBA00022491"/>
    </source>
</evidence>
<evidence type="ECO:0000256" key="3">
    <source>
        <dbReference type="ARBA" id="ARBA00023015"/>
    </source>
</evidence>
<dbReference type="Gene3D" id="4.10.280.10">
    <property type="entry name" value="Helix-loop-helix DNA-binding domain"/>
    <property type="match status" value="1"/>
</dbReference>
<reference evidence="11 12" key="1">
    <citation type="submission" date="2008-02" db="EMBL/GenBank/DDBJ databases">
        <title>A 6x draft sequence assembly of the Pongo pygmaeus abelii genome.</title>
        <authorList>
            <person name="Wilson R.K."/>
            <person name="Mardis E."/>
        </authorList>
    </citation>
    <scope>NUCLEOTIDE SEQUENCE [LARGE SCALE GENOMIC DNA]</scope>
</reference>
<dbReference type="GO" id="GO:0005829">
    <property type="term" value="C:cytosol"/>
    <property type="evidence" value="ECO:0007669"/>
    <property type="project" value="Ensembl"/>
</dbReference>
<dbReference type="RefSeq" id="XP_024109392.1">
    <property type="nucleotide sequence ID" value="XM_024253624.3"/>
</dbReference>
<dbReference type="GO" id="GO:0046983">
    <property type="term" value="F:protein dimerization activity"/>
    <property type="evidence" value="ECO:0007669"/>
    <property type="project" value="InterPro"/>
</dbReference>
<reference evidence="10" key="2">
    <citation type="submission" date="2017-12" db="EMBL/GenBank/DDBJ databases">
        <title>High-resolution comparative analysis of great ape genomes.</title>
        <authorList>
            <person name="Pollen A."/>
            <person name="Hastie A."/>
            <person name="Hormozdiari F."/>
            <person name="Dougherty M."/>
            <person name="Liu R."/>
            <person name="Chaisson M."/>
            <person name="Hoppe E."/>
            <person name="Hill C."/>
            <person name="Pang A."/>
            <person name="Hillier L."/>
            <person name="Baker C."/>
            <person name="Armstrong J."/>
            <person name="Shendure J."/>
            <person name="Paten B."/>
            <person name="Wilson R."/>
            <person name="Chao H."/>
            <person name="Schneider V."/>
            <person name="Ventura M."/>
            <person name="Kronenberg Z."/>
            <person name="Murali S."/>
            <person name="Gordon D."/>
            <person name="Cantsilieris S."/>
            <person name="Munson K."/>
            <person name="Nelson B."/>
            <person name="Raja A."/>
            <person name="Underwood J."/>
            <person name="Diekhans M."/>
            <person name="Fiddes I."/>
            <person name="Haussler D."/>
            <person name="Eichler E."/>
        </authorList>
    </citation>
    <scope>NUCLEOTIDE SEQUENCE [LARGE SCALE GENOMIC DNA]</scope>
    <source>
        <strain evidence="10">Susie</strain>
    </source>
</reference>
<dbReference type="GO" id="GO:0001227">
    <property type="term" value="F:DNA-binding transcription repressor activity, RNA polymerase II-specific"/>
    <property type="evidence" value="ECO:0007669"/>
    <property type="project" value="Ensembl"/>
</dbReference>
<keyword evidence="12" id="KW-1185">Reference proteome</keyword>
<dbReference type="GO" id="GO:0001825">
    <property type="term" value="P:blastocyst formation"/>
    <property type="evidence" value="ECO:0007669"/>
    <property type="project" value="Ensembl"/>
</dbReference>
<dbReference type="Pfam" id="PF00010">
    <property type="entry name" value="HLH"/>
    <property type="match status" value="1"/>
</dbReference>
<evidence type="ECO:0000313" key="10">
    <source>
        <dbReference type="EMBL" id="PNJ65631.1"/>
    </source>
</evidence>
<dbReference type="GeneTree" id="ENSGT00940000155809"/>
<accession>A0A8I5TWW8</accession>
<dbReference type="Proteomes" id="UP000001595">
    <property type="component" value="Chromosome 10"/>
</dbReference>
<evidence type="ECO:0000256" key="6">
    <source>
        <dbReference type="ARBA" id="ARBA00023242"/>
    </source>
</evidence>
<dbReference type="CDD" id="cd18930">
    <property type="entry name" value="bHLHzip_MXI1"/>
    <property type="match status" value="1"/>
</dbReference>
<comment type="subcellular location">
    <subcellularLocation>
        <location evidence="1">Nucleus</location>
    </subcellularLocation>
</comment>
<dbReference type="GO" id="GO:0090575">
    <property type="term" value="C:RNA polymerase II transcription regulator complex"/>
    <property type="evidence" value="ECO:0007669"/>
    <property type="project" value="Ensembl"/>
</dbReference>
<feature type="domain" description="BHLH" evidence="9">
    <location>
        <begin position="134"/>
        <end position="186"/>
    </location>
</feature>
<feature type="coiled-coil region" evidence="7">
    <location>
        <begin position="176"/>
        <end position="206"/>
    </location>
</feature>
<reference evidence="11" key="3">
    <citation type="submission" date="2025-05" db="UniProtKB">
        <authorList>
            <consortium name="Ensembl"/>
        </authorList>
    </citation>
    <scope>IDENTIFICATION</scope>
</reference>
<feature type="region of interest" description="Disordered" evidence="8">
    <location>
        <begin position="228"/>
        <end position="295"/>
    </location>
</feature>
<feature type="compositionally biased region" description="Basic residues" evidence="8">
    <location>
        <begin position="110"/>
        <end position="123"/>
    </location>
</feature>
<keyword evidence="4" id="KW-0238">DNA-binding</keyword>
<evidence type="ECO:0000256" key="4">
    <source>
        <dbReference type="ARBA" id="ARBA00023125"/>
    </source>
</evidence>
<dbReference type="GeneID" id="100432168"/>
<dbReference type="InterPro" id="IPR011598">
    <property type="entry name" value="bHLH_dom"/>
</dbReference>
<dbReference type="GO" id="GO:0000978">
    <property type="term" value="F:RNA polymerase II cis-regulatory region sequence-specific DNA binding"/>
    <property type="evidence" value="ECO:0007669"/>
    <property type="project" value="TreeGrafter"/>
</dbReference>
<evidence type="ECO:0000256" key="5">
    <source>
        <dbReference type="ARBA" id="ARBA00023163"/>
    </source>
</evidence>
<dbReference type="PANTHER" id="PTHR11969:SF13">
    <property type="entry name" value="MAX-INTERACTING PROTEIN 1"/>
    <property type="match status" value="1"/>
</dbReference>
<dbReference type="GO" id="GO:0005730">
    <property type="term" value="C:nucleolus"/>
    <property type="evidence" value="ECO:0007669"/>
    <property type="project" value="Ensembl"/>
</dbReference>
<keyword evidence="3" id="KW-0805">Transcription regulation</keyword>
<accession>A0A2J8W7A5</accession>
<dbReference type="KEGG" id="pon:100432168"/>
<organism evidence="10">
    <name type="scientific">Pongo abelii</name>
    <name type="common">Sumatran orangutan</name>
    <name type="synonym">Pongo pygmaeus abelii</name>
    <dbReference type="NCBI Taxonomy" id="9601"/>
    <lineage>
        <taxon>Eukaryota</taxon>
        <taxon>Metazoa</taxon>
        <taxon>Chordata</taxon>
        <taxon>Craniata</taxon>
        <taxon>Vertebrata</taxon>
        <taxon>Euteleostomi</taxon>
        <taxon>Mammalia</taxon>
        <taxon>Eutheria</taxon>
        <taxon>Euarchontoglires</taxon>
        <taxon>Primates</taxon>
        <taxon>Haplorrhini</taxon>
        <taxon>Catarrhini</taxon>
        <taxon>Hominidae</taxon>
        <taxon>Pongo</taxon>
    </lineage>
</organism>
<feature type="region of interest" description="Disordered" evidence="8">
    <location>
        <begin position="96"/>
        <end position="143"/>
    </location>
</feature>
<dbReference type="Ensembl" id="ENSPPYT00000041230.1">
    <property type="protein sequence ID" value="ENSPPYP00000041528.1"/>
    <property type="gene ID" value="ENSPPYG00000035371.1"/>
</dbReference>
<keyword evidence="7" id="KW-0175">Coiled coil</keyword>
<feature type="region of interest" description="Disordered" evidence="8">
    <location>
        <begin position="1"/>
        <end position="54"/>
    </location>
</feature>
<sequence>MGKRGRPRKEARCEGTGLAPAAPPAVPPAAAAPQPPALPEEPAGAKPRCPFSDIFNTSEKSMEKHINTFLQNVQILLEAASYLEQIEKENKKCEHGYASSFPSMPSPRLQHSKPPRRLSRAQKHSSGSSNTSTANRSTHNELEKNRRAHLRLCLERLKVLIPLGPDCTRHTTLGLLNKAKAHIKKLEEAERKSQHQLENLEREQRFLKWRLEQLQGPQEMERIRMDSIGSTISSDRSDSEREEIEVDVESTEFSHGEVDNISTTSISDIDDHSSLPSIGSDEGYSSASVKLSFTS</sequence>